<accession>A0A6J6YJ13</accession>
<dbReference type="AlphaFoldDB" id="A0A6J6YJ13"/>
<dbReference type="InterPro" id="IPR001544">
    <property type="entry name" value="Aminotrans_IV"/>
</dbReference>
<proteinExistence type="inferred from homology"/>
<organism evidence="2">
    <name type="scientific">freshwater metagenome</name>
    <dbReference type="NCBI Taxonomy" id="449393"/>
    <lineage>
        <taxon>unclassified sequences</taxon>
        <taxon>metagenomes</taxon>
        <taxon>ecological metagenomes</taxon>
    </lineage>
</organism>
<dbReference type="GO" id="GO:0003824">
    <property type="term" value="F:catalytic activity"/>
    <property type="evidence" value="ECO:0007669"/>
    <property type="project" value="InterPro"/>
</dbReference>
<dbReference type="Pfam" id="PF01063">
    <property type="entry name" value="Aminotran_4"/>
    <property type="match status" value="1"/>
</dbReference>
<gene>
    <name evidence="2" type="ORF">UFOPK3083_00789</name>
    <name evidence="3" type="ORF">UFOPK3948_00812</name>
</gene>
<evidence type="ECO:0000256" key="1">
    <source>
        <dbReference type="ARBA" id="ARBA00009320"/>
    </source>
</evidence>
<dbReference type="EMBL" id="CAFBOI010000107">
    <property type="protein sequence ID" value="CAB4982382.1"/>
    <property type="molecule type" value="Genomic_DNA"/>
</dbReference>
<dbReference type="InterPro" id="IPR050571">
    <property type="entry name" value="Class-IV_PLP-Dep_Aminotrnsfr"/>
</dbReference>
<dbReference type="InterPro" id="IPR036038">
    <property type="entry name" value="Aminotransferase-like"/>
</dbReference>
<dbReference type="Gene3D" id="3.30.470.10">
    <property type="match status" value="1"/>
</dbReference>
<evidence type="ECO:0000313" key="2">
    <source>
        <dbReference type="EMBL" id="CAB4809029.1"/>
    </source>
</evidence>
<dbReference type="Gene3D" id="3.20.10.10">
    <property type="entry name" value="D-amino Acid Aminotransferase, subunit A, domain 2"/>
    <property type="match status" value="1"/>
</dbReference>
<evidence type="ECO:0000313" key="3">
    <source>
        <dbReference type="EMBL" id="CAB4982382.1"/>
    </source>
</evidence>
<dbReference type="InterPro" id="IPR043132">
    <property type="entry name" value="BCAT-like_C"/>
</dbReference>
<dbReference type="GO" id="GO:0005829">
    <property type="term" value="C:cytosol"/>
    <property type="evidence" value="ECO:0007669"/>
    <property type="project" value="TreeGrafter"/>
</dbReference>
<protein>
    <submittedName>
        <fullName evidence="2">Unannotated protein</fullName>
    </submittedName>
</protein>
<name>A0A6J6YJ13_9ZZZZ</name>
<dbReference type="PANTHER" id="PTHR42743">
    <property type="entry name" value="AMINO-ACID AMINOTRANSFERASE"/>
    <property type="match status" value="1"/>
</dbReference>
<dbReference type="InterPro" id="IPR043131">
    <property type="entry name" value="BCAT-like_N"/>
</dbReference>
<dbReference type="GO" id="GO:0046394">
    <property type="term" value="P:carboxylic acid biosynthetic process"/>
    <property type="evidence" value="ECO:0007669"/>
    <property type="project" value="UniProtKB-ARBA"/>
</dbReference>
<dbReference type="EMBL" id="CAFAAT010000092">
    <property type="protein sequence ID" value="CAB4809029.1"/>
    <property type="molecule type" value="Genomic_DNA"/>
</dbReference>
<dbReference type="PANTHER" id="PTHR42743:SF11">
    <property type="entry name" value="AMINODEOXYCHORISMATE LYASE"/>
    <property type="match status" value="1"/>
</dbReference>
<comment type="similarity">
    <text evidence="1">Belongs to the class-IV pyridoxal-phosphate-dependent aminotransferase family.</text>
</comment>
<reference evidence="2" key="1">
    <citation type="submission" date="2020-05" db="EMBL/GenBank/DDBJ databases">
        <authorList>
            <person name="Chiriac C."/>
            <person name="Salcher M."/>
            <person name="Ghai R."/>
            <person name="Kavagutti S V."/>
        </authorList>
    </citation>
    <scope>NUCLEOTIDE SEQUENCE</scope>
</reference>
<dbReference type="SUPFAM" id="SSF56752">
    <property type="entry name" value="D-aminoacid aminotransferase-like PLP-dependent enzymes"/>
    <property type="match status" value="1"/>
</dbReference>
<sequence>MKILHNGALVTNLALPAFGELKSNGWLLGDGIFESLKTINGQCWAQTRHLDRAYKSGAIINLGLPDRDQVERGIRTILEASKKITVGRLRITFLSSGDWIITHKELVPFKNRLTLVDYPFPKNEKSILAGIKTISYGENAHALRFAEASGFDDVVISNLAGLVSESAVSNIVWESSGKFYTPPLSTGCLPGVTRSLLLQYFGVIERDTTPSQLQESEAIYLVSSTREIQQVNRYNATEYSLSSSGVELIGKFAEWVRGNLEP</sequence>